<reference evidence="4" key="1">
    <citation type="journal article" date="2019" name="Int. J. Syst. Evol. Microbiol.">
        <title>The Global Catalogue of Microorganisms (GCM) 10K type strain sequencing project: providing services to taxonomists for standard genome sequencing and annotation.</title>
        <authorList>
            <consortium name="The Broad Institute Genomics Platform"/>
            <consortium name="The Broad Institute Genome Sequencing Center for Infectious Disease"/>
            <person name="Wu L."/>
            <person name="Ma J."/>
        </authorList>
    </citation>
    <scope>NUCLEOTIDE SEQUENCE [LARGE SCALE GENOMIC DNA]</scope>
    <source>
        <strain evidence="4">JCM 4816</strain>
    </source>
</reference>
<keyword evidence="1" id="KW-0479">Metal-binding</keyword>
<dbReference type="EMBL" id="JBHSQJ010000021">
    <property type="protein sequence ID" value="MFC5906931.1"/>
    <property type="molecule type" value="Genomic_DNA"/>
</dbReference>
<sequence>MNDRWTTDHVLSLSPDATSAKAAGKLVGPAPWAEVGCAEGALWGACKGSGSKPYRTVVDLTGPAFHCSCPSRKFPCKHALALTVVDLTGPAFHCSCPSRKFPCKHALALLLRWSAEGAPAAEPPEWAAGWLEGRRQRGEAKAAKSADPGRRAAREARVAAGAAELRSRLADGLRAGLADAPAQGYRPWDAVAARMVDAQAPGLASRVRELGAISASGEGWPGRLLESYALLDLLAAGYERVAELPEGLAATVRSRVGFTTDSAEVLQGVRVRDHWLVLGSRDSADDRLTTRRIWLHGSATGRIALLLSFGRPGVAPDLALPTGLHLEADLAYHPAARPLRAVLGERYGAPSTPPAPPPGASVDEAHAAWAEALADDPWLDSWPVVLQGVTPVAASGRWHVTDATGSVPLLGSPWLPAAVSAGEPLTLFGEFGPDGFTAVTAWHPQSAYPRAVAL</sequence>
<dbReference type="Proteomes" id="UP001596174">
    <property type="component" value="Unassembled WGS sequence"/>
</dbReference>
<proteinExistence type="predicted"/>
<accession>A0ABW1FWY8</accession>
<dbReference type="Pfam" id="PF04434">
    <property type="entry name" value="SWIM"/>
    <property type="match status" value="2"/>
</dbReference>
<organism evidence="3 4">
    <name type="scientific">Streptacidiphilus monticola</name>
    <dbReference type="NCBI Taxonomy" id="2161674"/>
    <lineage>
        <taxon>Bacteria</taxon>
        <taxon>Bacillati</taxon>
        <taxon>Actinomycetota</taxon>
        <taxon>Actinomycetes</taxon>
        <taxon>Kitasatosporales</taxon>
        <taxon>Streptomycetaceae</taxon>
        <taxon>Streptacidiphilus</taxon>
    </lineage>
</organism>
<dbReference type="RefSeq" id="WP_380580836.1">
    <property type="nucleotide sequence ID" value="NZ_JBHSQJ010000021.1"/>
</dbReference>
<protein>
    <submittedName>
        <fullName evidence="3">SWIM zinc finger family protein</fullName>
    </submittedName>
</protein>
<evidence type="ECO:0000256" key="1">
    <source>
        <dbReference type="PROSITE-ProRule" id="PRU00325"/>
    </source>
</evidence>
<gene>
    <name evidence="3" type="ORF">ACFP3V_06850</name>
</gene>
<evidence type="ECO:0000313" key="3">
    <source>
        <dbReference type="EMBL" id="MFC5906931.1"/>
    </source>
</evidence>
<dbReference type="PROSITE" id="PS50966">
    <property type="entry name" value="ZF_SWIM"/>
    <property type="match status" value="2"/>
</dbReference>
<name>A0ABW1FWY8_9ACTN</name>
<keyword evidence="1" id="KW-0863">Zinc-finger</keyword>
<keyword evidence="4" id="KW-1185">Reference proteome</keyword>
<evidence type="ECO:0000259" key="2">
    <source>
        <dbReference type="PROSITE" id="PS50966"/>
    </source>
</evidence>
<feature type="domain" description="SWIM-type" evidence="2">
    <location>
        <begin position="83"/>
        <end position="114"/>
    </location>
</feature>
<comment type="caution">
    <text evidence="3">The sequence shown here is derived from an EMBL/GenBank/DDBJ whole genome shotgun (WGS) entry which is preliminary data.</text>
</comment>
<feature type="domain" description="SWIM-type" evidence="2">
    <location>
        <begin position="54"/>
        <end position="87"/>
    </location>
</feature>
<evidence type="ECO:0000313" key="4">
    <source>
        <dbReference type="Proteomes" id="UP001596174"/>
    </source>
</evidence>
<dbReference type="InterPro" id="IPR007527">
    <property type="entry name" value="Znf_SWIM"/>
</dbReference>
<keyword evidence="1" id="KW-0862">Zinc</keyword>